<protein>
    <submittedName>
        <fullName evidence="1">Uncharacterized protein</fullName>
    </submittedName>
</protein>
<accession>A0ABD0KSG4</accession>
<keyword evidence="2" id="KW-1185">Reference proteome</keyword>
<dbReference type="EMBL" id="JACVVK020000130">
    <property type="protein sequence ID" value="KAK7490154.1"/>
    <property type="molecule type" value="Genomic_DNA"/>
</dbReference>
<reference evidence="1 2" key="1">
    <citation type="journal article" date="2023" name="Sci. Data">
        <title>Genome assembly of the Korean intertidal mud-creeper Batillaria attramentaria.</title>
        <authorList>
            <person name="Patra A.K."/>
            <person name="Ho P.T."/>
            <person name="Jun S."/>
            <person name="Lee S.J."/>
            <person name="Kim Y."/>
            <person name="Won Y.J."/>
        </authorList>
    </citation>
    <scope>NUCLEOTIDE SEQUENCE [LARGE SCALE GENOMIC DNA]</scope>
    <source>
        <strain evidence="1">Wonlab-2016</strain>
    </source>
</reference>
<organism evidence="1 2">
    <name type="scientific">Batillaria attramentaria</name>
    <dbReference type="NCBI Taxonomy" id="370345"/>
    <lineage>
        <taxon>Eukaryota</taxon>
        <taxon>Metazoa</taxon>
        <taxon>Spiralia</taxon>
        <taxon>Lophotrochozoa</taxon>
        <taxon>Mollusca</taxon>
        <taxon>Gastropoda</taxon>
        <taxon>Caenogastropoda</taxon>
        <taxon>Sorbeoconcha</taxon>
        <taxon>Cerithioidea</taxon>
        <taxon>Batillariidae</taxon>
        <taxon>Batillaria</taxon>
    </lineage>
</organism>
<dbReference type="Proteomes" id="UP001519460">
    <property type="component" value="Unassembled WGS sequence"/>
</dbReference>
<name>A0ABD0KSG4_9CAEN</name>
<gene>
    <name evidence="1" type="ORF">BaRGS_00018676</name>
</gene>
<evidence type="ECO:0000313" key="2">
    <source>
        <dbReference type="Proteomes" id="UP001519460"/>
    </source>
</evidence>
<evidence type="ECO:0000313" key="1">
    <source>
        <dbReference type="EMBL" id="KAK7490154.1"/>
    </source>
</evidence>
<sequence length="129" mass="13868">MLYVPLTEVTLLEIWDRRETAETEGGEGKVESKRFSIVCKVASHPSSGVTECQAGTDGLLSVQAVLVSLLFSRSVPAAVQVLQEHLTRVRQPADVLSLQSAVQSLGKKRKKKKAYADAGGGAMVARETD</sequence>
<comment type="caution">
    <text evidence="1">The sequence shown here is derived from an EMBL/GenBank/DDBJ whole genome shotgun (WGS) entry which is preliminary data.</text>
</comment>
<dbReference type="AlphaFoldDB" id="A0ABD0KSG4"/>
<proteinExistence type="predicted"/>